<feature type="binding site" evidence="14">
    <location>
        <position position="68"/>
    </location>
    <ligand>
        <name>L-threonine</name>
        <dbReference type="ChEBI" id="CHEBI:57926"/>
    </ligand>
</feature>
<dbReference type="PANTHER" id="PTHR17490">
    <property type="entry name" value="SUA5"/>
    <property type="match status" value="1"/>
</dbReference>
<dbReference type="EMBL" id="NEFX01000015">
    <property type="protein sequence ID" value="OTW30744.1"/>
    <property type="molecule type" value="Genomic_DNA"/>
</dbReference>
<feature type="binding site" evidence="14">
    <location>
        <position position="150"/>
    </location>
    <ligand>
        <name>ATP</name>
        <dbReference type="ChEBI" id="CHEBI:30616"/>
    </ligand>
</feature>
<dbReference type="GO" id="GO:0008033">
    <property type="term" value="P:tRNA processing"/>
    <property type="evidence" value="ECO:0007669"/>
    <property type="project" value="UniProtKB-KW"/>
</dbReference>
<accession>A0A242VEF1</accession>
<evidence type="ECO:0000256" key="13">
    <source>
        <dbReference type="PIRNR" id="PIRNR004930"/>
    </source>
</evidence>
<evidence type="ECO:0000313" key="20">
    <source>
        <dbReference type="Proteomes" id="UP001065705"/>
    </source>
</evidence>
<comment type="function">
    <text evidence="13">Required for the formation of a threonylcarbamoyl group on adenosine at position 37 (t(6)A37) in tRNAs that read codons beginning with adenine.</text>
</comment>
<evidence type="ECO:0000256" key="6">
    <source>
        <dbReference type="ARBA" id="ARBA00022679"/>
    </source>
</evidence>
<keyword evidence="5 13" id="KW-0963">Cytoplasm</keyword>
<proteinExistence type="inferred from homology"/>
<evidence type="ECO:0000256" key="7">
    <source>
        <dbReference type="ARBA" id="ARBA00022694"/>
    </source>
</evidence>
<keyword evidence="7 13" id="KW-0819">tRNA processing</keyword>
<dbReference type="InterPro" id="IPR017945">
    <property type="entry name" value="DHBP_synth_RibB-like_a/b_dom"/>
</dbReference>
<feature type="binding site" evidence="14">
    <location>
        <position position="41"/>
    </location>
    <ligand>
        <name>L-threonine</name>
        <dbReference type="ChEBI" id="CHEBI:57926"/>
    </ligand>
</feature>
<evidence type="ECO:0000256" key="11">
    <source>
        <dbReference type="ARBA" id="ARBA00029774"/>
    </source>
</evidence>
<evidence type="ECO:0000313" key="18">
    <source>
        <dbReference type="EMBL" id="UXU57927.1"/>
    </source>
</evidence>
<dbReference type="Pfam" id="PF01300">
    <property type="entry name" value="Sua5_yciO_yrdC"/>
    <property type="match status" value="1"/>
</dbReference>
<dbReference type="GO" id="GO:0000049">
    <property type="term" value="F:tRNA binding"/>
    <property type="evidence" value="ECO:0007669"/>
    <property type="project" value="TreeGrafter"/>
</dbReference>
<dbReference type="RefSeq" id="WP_060551546.1">
    <property type="nucleotide sequence ID" value="NZ_CP009623.1"/>
</dbReference>
<feature type="binding site" evidence="14">
    <location>
        <position position="202"/>
    </location>
    <ligand>
        <name>ATP</name>
        <dbReference type="ChEBI" id="CHEBI:30616"/>
    </ligand>
</feature>
<dbReference type="PANTHER" id="PTHR17490:SF16">
    <property type="entry name" value="THREONYLCARBAMOYL-AMP SYNTHASE"/>
    <property type="match status" value="1"/>
</dbReference>
<dbReference type="InterPro" id="IPR006070">
    <property type="entry name" value="Sua5-like_dom"/>
</dbReference>
<dbReference type="GO" id="GO:0061710">
    <property type="term" value="F:L-threonylcarbamoyladenylate synthase"/>
    <property type="evidence" value="ECO:0007669"/>
    <property type="project" value="UniProtKB-EC"/>
</dbReference>
<dbReference type="Gene3D" id="3.90.870.10">
    <property type="entry name" value="DHBP synthase"/>
    <property type="match status" value="1"/>
</dbReference>
<evidence type="ECO:0000313" key="19">
    <source>
        <dbReference type="Proteomes" id="UP000195208"/>
    </source>
</evidence>
<reference evidence="16" key="2">
    <citation type="submission" date="2019-11" db="EMBL/GenBank/DDBJ databases">
        <title>Whole genome comparisons of Staphylococcus agnetis isolates from cattle and chickens.</title>
        <authorList>
            <person name="Rhoads D."/>
            <person name="Shwani A."/>
            <person name="Adkins P."/>
            <person name="Calcutt M."/>
            <person name="Middleton J."/>
        </authorList>
    </citation>
    <scope>NUCLEOTIDE SEQUENCE</scope>
    <source>
        <strain evidence="16">1387</strain>
    </source>
</reference>
<dbReference type="EC" id="2.7.7.87" evidence="3 13"/>
<evidence type="ECO:0000256" key="5">
    <source>
        <dbReference type="ARBA" id="ARBA00022490"/>
    </source>
</evidence>
<comment type="subcellular location">
    <subcellularLocation>
        <location evidence="1 13">Cytoplasm</location>
    </subcellularLocation>
</comment>
<name>A0A242VEF1_9STAP</name>
<protein>
    <recommendedName>
        <fullName evidence="4 13">Threonylcarbamoyl-AMP synthase</fullName>
        <shortName evidence="13">TC-AMP synthase</shortName>
        <ecNumber evidence="3 13">2.7.7.87</ecNumber>
    </recommendedName>
    <alternativeName>
        <fullName evidence="11 13">L-threonylcarbamoyladenylate synthase</fullName>
    </alternativeName>
</protein>
<evidence type="ECO:0000313" key="16">
    <source>
        <dbReference type="EMBL" id="NJI02372.1"/>
    </source>
</evidence>
<evidence type="ECO:0000256" key="2">
    <source>
        <dbReference type="ARBA" id="ARBA00007663"/>
    </source>
</evidence>
<dbReference type="Proteomes" id="UP000646308">
    <property type="component" value="Unassembled WGS sequence"/>
</dbReference>
<dbReference type="OrthoDB" id="9814580at2"/>
<dbReference type="InterPro" id="IPR038385">
    <property type="entry name" value="Sua5/YwlC_C"/>
</dbReference>
<dbReference type="PROSITE" id="PS51163">
    <property type="entry name" value="YRDC"/>
    <property type="match status" value="1"/>
</dbReference>
<keyword evidence="9 13" id="KW-0547">Nucleotide-binding</keyword>
<organism evidence="18 20">
    <name type="scientific">Staphylococcus agnetis</name>
    <dbReference type="NCBI Taxonomy" id="985762"/>
    <lineage>
        <taxon>Bacteria</taxon>
        <taxon>Bacillati</taxon>
        <taxon>Bacillota</taxon>
        <taxon>Bacilli</taxon>
        <taxon>Bacillales</taxon>
        <taxon>Staphylococcaceae</taxon>
        <taxon>Staphylococcus</taxon>
    </lineage>
</organism>
<dbReference type="InterPro" id="IPR050156">
    <property type="entry name" value="TC-AMP_synthase_SUA5"/>
</dbReference>
<feature type="binding site" evidence="14">
    <location>
        <position position="240"/>
    </location>
    <ligand>
        <name>ATP</name>
        <dbReference type="ChEBI" id="CHEBI:30616"/>
    </ligand>
</feature>
<dbReference type="Proteomes" id="UP001065705">
    <property type="component" value="Chromosome"/>
</dbReference>
<dbReference type="GO" id="GO:0006450">
    <property type="term" value="P:regulation of translational fidelity"/>
    <property type="evidence" value="ECO:0007669"/>
    <property type="project" value="TreeGrafter"/>
</dbReference>
<evidence type="ECO:0000256" key="4">
    <source>
        <dbReference type="ARBA" id="ARBA00015492"/>
    </source>
</evidence>
<dbReference type="NCBIfam" id="TIGR00057">
    <property type="entry name" value="L-threonylcarbamoyladenylate synthase"/>
    <property type="match status" value="1"/>
</dbReference>
<dbReference type="EMBL" id="WMFL01000072">
    <property type="protein sequence ID" value="NJI02372.1"/>
    <property type="molecule type" value="Genomic_DNA"/>
</dbReference>
<dbReference type="GO" id="GO:0003725">
    <property type="term" value="F:double-stranded RNA binding"/>
    <property type="evidence" value="ECO:0007669"/>
    <property type="project" value="UniProtKB-UniRule"/>
</dbReference>
<evidence type="ECO:0000256" key="1">
    <source>
        <dbReference type="ARBA" id="ARBA00004496"/>
    </source>
</evidence>
<dbReference type="EMBL" id="CP094809">
    <property type="protein sequence ID" value="UXU57927.1"/>
    <property type="molecule type" value="Genomic_DNA"/>
</dbReference>
<reference evidence="17 19" key="1">
    <citation type="submission" date="2017-04" db="EMBL/GenBank/DDBJ databases">
        <title>Staphylococcus agnetis, a potential pathogen in the broiler production.</title>
        <authorList>
            <person name="Poulsen L."/>
        </authorList>
    </citation>
    <scope>NUCLEOTIDE SEQUENCE [LARGE SCALE GENOMIC DNA]</scope>
    <source>
        <strain evidence="17 19">723_310714_2_2_spleen</strain>
    </source>
</reference>
<feature type="binding site" evidence="14">
    <location>
        <position position="73"/>
    </location>
    <ligand>
        <name>L-threonine</name>
        <dbReference type="ChEBI" id="CHEBI:57926"/>
    </ligand>
</feature>
<evidence type="ECO:0000256" key="12">
    <source>
        <dbReference type="ARBA" id="ARBA00048366"/>
    </source>
</evidence>
<dbReference type="FunFam" id="3.90.870.10:FF:000009">
    <property type="entry name" value="Threonylcarbamoyl-AMP synthase, putative"/>
    <property type="match status" value="1"/>
</dbReference>
<evidence type="ECO:0000256" key="9">
    <source>
        <dbReference type="ARBA" id="ARBA00022741"/>
    </source>
</evidence>
<dbReference type="GO" id="GO:0005524">
    <property type="term" value="F:ATP binding"/>
    <property type="evidence" value="ECO:0007669"/>
    <property type="project" value="UniProtKB-UniRule"/>
</dbReference>
<feature type="binding site" evidence="14">
    <location>
        <position position="148"/>
    </location>
    <ligand>
        <name>L-threonine</name>
        <dbReference type="ChEBI" id="CHEBI:57926"/>
    </ligand>
</feature>
<keyword evidence="8 13" id="KW-0548">Nucleotidyltransferase</keyword>
<dbReference type="GeneID" id="57692201"/>
<keyword evidence="10 13" id="KW-0067">ATP-binding</keyword>
<reference evidence="18" key="3">
    <citation type="submission" date="2022-03" db="EMBL/GenBank/DDBJ databases">
        <title>Comparative Genomics of East African Camel-Associated Staphylococcaceae spp.: Diversity and Inheritance of Traits Involved in Host-Pathogen Interactions.</title>
        <authorList>
            <person name="Akarsu H."/>
            <person name="Liljander A."/>
            <person name="Younan M."/>
            <person name="Brodard I."/>
            <person name="Glucks I."/>
            <person name="Labroussaa F."/>
            <person name="Overesch G."/>
            <person name="Kuhnert P."/>
            <person name="Perreten V."/>
            <person name="Drexler J.F."/>
            <person name="Corman V.M."/>
            <person name="Falquet L."/>
            <person name="Jores J."/>
        </authorList>
    </citation>
    <scope>NUCLEOTIDE SEQUENCE</scope>
    <source>
        <strain evidence="18">IVB6197</strain>
    </source>
</reference>
<sequence>MLDTKIWDVREYTYNLNAYPQFDEIIRMYREGQRIVLPTETVYGLGGNALNEETVKGIYEAKGRPSDNPLIIHIYDTEQLDDFVTSISETTLKLMEAFWPGPITFILPLKKGFLCERVTGGLNSVAVRMPSHPVARYILKKANIPIAAPSANISGRPSPTTFEHAYEDLNGRVEGIIQSTPSDAGLESTVIDCTSFPYRIARPGTITRQMLNEILPNSIDDTVIDMTEKPIAPGMKYKHYAPDTPLKLIEHIGNDIPLDAYNKWDEVAFIVPESLSQYIPKDAKVIILSQDEFDIKTANRNLYAALHKLDELKEVSNAYIYGYPVNEETEALRNRMMKAVNHQVVKDEFL</sequence>
<evidence type="ECO:0000256" key="3">
    <source>
        <dbReference type="ARBA" id="ARBA00012584"/>
    </source>
</evidence>
<dbReference type="InterPro" id="IPR005145">
    <property type="entry name" value="Sua5_C"/>
</dbReference>
<evidence type="ECO:0000259" key="15">
    <source>
        <dbReference type="PROSITE" id="PS51163"/>
    </source>
</evidence>
<dbReference type="Pfam" id="PF03481">
    <property type="entry name" value="Sua5_C"/>
    <property type="match status" value="1"/>
</dbReference>
<dbReference type="GO" id="GO:0005737">
    <property type="term" value="C:cytoplasm"/>
    <property type="evidence" value="ECO:0007669"/>
    <property type="project" value="UniProtKB-SubCell"/>
</dbReference>
<dbReference type="Gene3D" id="3.40.50.11030">
    <property type="entry name" value="Threonylcarbamoyl-AMP synthase, C-terminal domain"/>
    <property type="match status" value="1"/>
</dbReference>
<dbReference type="Proteomes" id="UP000195208">
    <property type="component" value="Unassembled WGS sequence"/>
</dbReference>
<evidence type="ECO:0000256" key="8">
    <source>
        <dbReference type="ARBA" id="ARBA00022695"/>
    </source>
</evidence>
<feature type="binding site" evidence="14">
    <location>
        <position position="158"/>
    </location>
    <ligand>
        <name>ATP</name>
        <dbReference type="ChEBI" id="CHEBI:30616"/>
    </ligand>
</feature>
<evidence type="ECO:0000313" key="17">
    <source>
        <dbReference type="EMBL" id="OTW30744.1"/>
    </source>
</evidence>
<evidence type="ECO:0000256" key="10">
    <source>
        <dbReference type="ARBA" id="ARBA00022840"/>
    </source>
</evidence>
<feature type="binding site" evidence="14">
    <location>
        <position position="128"/>
    </location>
    <ligand>
        <name>L-threonine</name>
        <dbReference type="ChEBI" id="CHEBI:57926"/>
    </ligand>
</feature>
<dbReference type="KEGG" id="sagq:EP23_06370"/>
<keyword evidence="19" id="KW-1185">Reference proteome</keyword>
<keyword evidence="6 13" id="KW-0808">Transferase</keyword>
<feature type="binding site" evidence="14">
    <location>
        <position position="64"/>
    </location>
    <ligand>
        <name>ATP</name>
        <dbReference type="ChEBI" id="CHEBI:30616"/>
    </ligand>
</feature>
<feature type="domain" description="YrdC-like" evidence="15">
    <location>
        <begin position="19"/>
        <end position="206"/>
    </location>
</feature>
<gene>
    <name evidence="17" type="ORF">B9M88_08240</name>
    <name evidence="16" type="ORF">GLV84_05995</name>
    <name evidence="18" type="ORF">MUA95_03715</name>
</gene>
<comment type="similarity">
    <text evidence="2 13">Belongs to the SUA5 family.</text>
</comment>
<feature type="binding site" evidence="14">
    <location>
        <position position="188"/>
    </location>
    <ligand>
        <name>L-threonine</name>
        <dbReference type="ChEBI" id="CHEBI:57926"/>
    </ligand>
</feature>
<dbReference type="SUPFAM" id="SSF55821">
    <property type="entry name" value="YrdC/RibB"/>
    <property type="match status" value="1"/>
</dbReference>
<evidence type="ECO:0000256" key="14">
    <source>
        <dbReference type="PIRSR" id="PIRSR004930-1"/>
    </source>
</evidence>
<dbReference type="AlphaFoldDB" id="A0A242VEF1"/>
<comment type="catalytic activity">
    <reaction evidence="12 13">
        <text>L-threonine + hydrogencarbonate + ATP = L-threonylcarbamoyladenylate + diphosphate + H2O</text>
        <dbReference type="Rhea" id="RHEA:36407"/>
        <dbReference type="ChEBI" id="CHEBI:15377"/>
        <dbReference type="ChEBI" id="CHEBI:17544"/>
        <dbReference type="ChEBI" id="CHEBI:30616"/>
        <dbReference type="ChEBI" id="CHEBI:33019"/>
        <dbReference type="ChEBI" id="CHEBI:57926"/>
        <dbReference type="ChEBI" id="CHEBI:73682"/>
        <dbReference type="EC" id="2.7.7.87"/>
    </reaction>
</comment>
<dbReference type="PIRSF" id="PIRSF004930">
    <property type="entry name" value="Tln_factor_SUA5"/>
    <property type="match status" value="1"/>
</dbReference>
<dbReference type="InterPro" id="IPR010923">
    <property type="entry name" value="T(6)A37_SUA5"/>
</dbReference>